<protein>
    <submittedName>
        <fullName evidence="2">Uncharacterized protein</fullName>
    </submittedName>
</protein>
<evidence type="ECO:0000256" key="1">
    <source>
        <dbReference type="SAM" id="MobiDB-lite"/>
    </source>
</evidence>
<proteinExistence type="predicted"/>
<evidence type="ECO:0000313" key="3">
    <source>
        <dbReference type="Proteomes" id="UP000593833"/>
    </source>
</evidence>
<dbReference type="EMBL" id="CP063233">
    <property type="protein sequence ID" value="QOU03420.1"/>
    <property type="molecule type" value="Genomic_DNA"/>
</dbReference>
<feature type="region of interest" description="Disordered" evidence="1">
    <location>
        <begin position="56"/>
        <end position="77"/>
    </location>
</feature>
<dbReference type="AlphaFoldDB" id="A0A7M2J3F1"/>
<feature type="region of interest" description="Disordered" evidence="1">
    <location>
        <begin position="390"/>
        <end position="412"/>
    </location>
</feature>
<dbReference type="RefSeq" id="WP_024076570.1">
    <property type="nucleotide sequence ID" value="NZ_CP063233.1"/>
</dbReference>
<evidence type="ECO:0000313" key="2">
    <source>
        <dbReference type="EMBL" id="QOU03420.1"/>
    </source>
</evidence>
<reference evidence="2 3" key="1">
    <citation type="submission" date="2020-10" db="EMBL/GenBank/DDBJ databases">
        <title>Complete genome sequence of a novel Pseudomonas fluorescens strain isolated from the flower of kumarahou (Pomaderris kumeraho).</title>
        <authorList>
            <person name="Summers M.C."/>
            <person name="Nowak V."/>
            <person name="Fairhurst M.J."/>
            <person name="Owen J.G."/>
            <person name="Gerth M.L."/>
            <person name="Patrick W.M."/>
        </authorList>
    </citation>
    <scope>NUCLEOTIDE SEQUENCE [LARGE SCALE GENOMIC DNA]</scope>
    <source>
        <strain evidence="2 3">KF1</strain>
    </source>
</reference>
<feature type="region of interest" description="Disordered" evidence="1">
    <location>
        <begin position="16"/>
        <end position="42"/>
    </location>
</feature>
<gene>
    <name evidence="2" type="ORF">IM720_22340</name>
</gene>
<organism evidence="2 3">
    <name type="scientific">Pseudomonas fluorescens</name>
    <dbReference type="NCBI Taxonomy" id="294"/>
    <lineage>
        <taxon>Bacteria</taxon>
        <taxon>Pseudomonadati</taxon>
        <taxon>Pseudomonadota</taxon>
        <taxon>Gammaproteobacteria</taxon>
        <taxon>Pseudomonadales</taxon>
        <taxon>Pseudomonadaceae</taxon>
        <taxon>Pseudomonas</taxon>
    </lineage>
</organism>
<feature type="compositionally biased region" description="Polar residues" evidence="1">
    <location>
        <begin position="18"/>
        <end position="28"/>
    </location>
</feature>
<accession>A0A7M2J3F1</accession>
<dbReference type="Proteomes" id="UP000593833">
    <property type="component" value="Chromosome"/>
</dbReference>
<sequence>MINLTSYASIAHGRLTGSPVNVVSPPTQHKTDASLATSSRVTNSTVSTLAHQLSEAATRAEARRGQNTPHPLDSITGDTYLANKTQHDAELPKTATPELLARARQATAFVNGVDSNPFKGLARDQLSLIAHDEGGAFTTHERRAALQEMQTVAPPVASSPRSAGINGRDLMISRLFGHREPSVAQPPATFENTTQSAFEFLNRDDRALISDMYAYAQAEGADLGYVDRLAWSLGHYRHLSDGRQLLSGNNGYDSDGYRVTYNFKEEDAAIASRILKGSAINSTRLDPGYLRHILNPDYGALSNTGGMPFLEQMVIKFSGEGASLPSLGNEFATLKTVKINDNIVITTNKNIKLPPSKVLAASVNGTWSLTEEGKAAGYTLDKATGKLQRATAAADNPAPHGSTSPVPVDKAPHRTLLEALATSRNRAPMGVTGPGYLFTVMRAINP</sequence>
<name>A0A7M2J3F1_PSEFL</name>